<dbReference type="GO" id="GO:0005737">
    <property type="term" value="C:cytoplasm"/>
    <property type="evidence" value="ECO:0007669"/>
    <property type="project" value="TreeGrafter"/>
</dbReference>
<dbReference type="EMBL" id="JAUOPB010000009">
    <property type="protein sequence ID" value="MDO6423436.1"/>
    <property type="molecule type" value="Genomic_DNA"/>
</dbReference>
<dbReference type="InterPro" id="IPR036249">
    <property type="entry name" value="Thioredoxin-like_sf"/>
</dbReference>
<dbReference type="SFLD" id="SFLDS00019">
    <property type="entry name" value="Glutathione_Transferase_(cytos"/>
    <property type="match status" value="1"/>
</dbReference>
<feature type="domain" description="GST N-terminal" evidence="1">
    <location>
        <begin position="2"/>
        <end position="82"/>
    </location>
</feature>
<proteinExistence type="predicted"/>
<dbReference type="InterPro" id="IPR010987">
    <property type="entry name" value="Glutathione-S-Trfase_C-like"/>
</dbReference>
<dbReference type="PROSITE" id="PS50405">
    <property type="entry name" value="GST_CTER"/>
    <property type="match status" value="1"/>
</dbReference>
<organism evidence="3 4">
    <name type="scientific">Saccharophagus degradans</name>
    <dbReference type="NCBI Taxonomy" id="86304"/>
    <lineage>
        <taxon>Bacteria</taxon>
        <taxon>Pseudomonadati</taxon>
        <taxon>Pseudomonadota</taxon>
        <taxon>Gammaproteobacteria</taxon>
        <taxon>Cellvibrionales</taxon>
        <taxon>Cellvibrionaceae</taxon>
        <taxon>Saccharophagus</taxon>
    </lineage>
</organism>
<dbReference type="SUPFAM" id="SSF52833">
    <property type="entry name" value="Thioredoxin-like"/>
    <property type="match status" value="1"/>
</dbReference>
<dbReference type="AlphaFoldDB" id="A0AAW7X9B5"/>
<dbReference type="SUPFAM" id="SSF47616">
    <property type="entry name" value="GST C-terminal domain-like"/>
    <property type="match status" value="1"/>
</dbReference>
<evidence type="ECO:0000313" key="3">
    <source>
        <dbReference type="EMBL" id="MDO6423436.1"/>
    </source>
</evidence>
<dbReference type="PANTHER" id="PTHR43968:SF6">
    <property type="entry name" value="GLUTATHIONE S-TRANSFERASE OMEGA"/>
    <property type="match status" value="1"/>
</dbReference>
<protein>
    <submittedName>
        <fullName evidence="3">Glutathione S-transferase family protein</fullName>
    </submittedName>
</protein>
<dbReference type="InterPro" id="IPR050983">
    <property type="entry name" value="GST_Omega/HSP26"/>
</dbReference>
<dbReference type="InterPro" id="IPR040079">
    <property type="entry name" value="Glutathione_S-Trfase"/>
</dbReference>
<evidence type="ECO:0000313" key="4">
    <source>
        <dbReference type="Proteomes" id="UP001169760"/>
    </source>
</evidence>
<dbReference type="Pfam" id="PF13409">
    <property type="entry name" value="GST_N_2"/>
    <property type="match status" value="1"/>
</dbReference>
<evidence type="ECO:0000259" key="1">
    <source>
        <dbReference type="PROSITE" id="PS50404"/>
    </source>
</evidence>
<dbReference type="Gene3D" id="1.20.1050.10">
    <property type="match status" value="1"/>
</dbReference>
<dbReference type="RefSeq" id="WP_303493107.1">
    <property type="nucleotide sequence ID" value="NZ_JAUOPB010000009.1"/>
</dbReference>
<dbReference type="Proteomes" id="UP001169760">
    <property type="component" value="Unassembled WGS sequence"/>
</dbReference>
<gene>
    <name evidence="3" type="ORF">Q4521_13230</name>
</gene>
<feature type="domain" description="GST C-terminal" evidence="2">
    <location>
        <begin position="87"/>
        <end position="216"/>
    </location>
</feature>
<accession>A0AAW7X9B5</accession>
<dbReference type="InterPro" id="IPR036282">
    <property type="entry name" value="Glutathione-S-Trfase_C_sf"/>
</dbReference>
<reference evidence="3" key="1">
    <citation type="submission" date="2023-07" db="EMBL/GenBank/DDBJ databases">
        <title>Genome content predicts the carbon catabolic preferences of heterotrophic bacteria.</title>
        <authorList>
            <person name="Gralka M."/>
        </authorList>
    </citation>
    <scope>NUCLEOTIDE SEQUENCE</scope>
    <source>
        <strain evidence="3">I3M17_2</strain>
    </source>
</reference>
<dbReference type="Pfam" id="PF13410">
    <property type="entry name" value="GST_C_2"/>
    <property type="match status" value="1"/>
</dbReference>
<dbReference type="PROSITE" id="PS50404">
    <property type="entry name" value="GST_NTER"/>
    <property type="match status" value="1"/>
</dbReference>
<dbReference type="PANTHER" id="PTHR43968">
    <property type="match status" value="1"/>
</dbReference>
<comment type="caution">
    <text evidence="3">The sequence shown here is derived from an EMBL/GenBank/DDBJ whole genome shotgun (WGS) entry which is preliminary data.</text>
</comment>
<dbReference type="Gene3D" id="3.40.30.10">
    <property type="entry name" value="Glutaredoxin"/>
    <property type="match status" value="1"/>
</dbReference>
<evidence type="ECO:0000259" key="2">
    <source>
        <dbReference type="PROSITE" id="PS50405"/>
    </source>
</evidence>
<dbReference type="InterPro" id="IPR004045">
    <property type="entry name" value="Glutathione_S-Trfase_N"/>
</dbReference>
<name>A0AAW7X9B5_9GAMM</name>
<sequence>MSNLRLHYLPTSPFSKKVLYVAKHYGIDTELVQVNPFIPEQRAALRSLTALGKLPVLEVDDSVVSESSLVVEAIERAVNKHQFVPKEPNASAQVRHWDRVLDTYLIAPVLEMLIDKFQGKVPATDNRAKDKLYRIATIYTQLEQQLKAVAGEGGDKPTVLGDAITLADITALSILPLAHLVKPLSDYQYLSAYIEAHQQDPIWQAINSEAEAYTPAFIESVSNAA</sequence>